<sequence length="237" mass="24472">MRAFRRRRRLVIIAAASLALHVVVLVWLAWPTAPTLLAIGPDLSSMSVELLRPERPTPSPARSGAIRKSPLADVAAPAPVATPRADQVPPVVSAPAGAAPTPAVGAVAPDALRAALRAGAGCSGLASASREEREACEEKLGRLRAGAPSYAAPMDPGKRAYYDAVAAAGPTGGGYGDPKPGAATPDADYFRVLNCSIKFGAGRKSKDRQGEVRLGRTPCSIPVQGSFIAPEASVRKR</sequence>
<name>A0ABY4ZT38_9CAUL</name>
<accession>A0ABY4ZT38</accession>
<evidence type="ECO:0000313" key="1">
    <source>
        <dbReference type="EMBL" id="USQ95665.1"/>
    </source>
</evidence>
<dbReference type="Proteomes" id="UP001057520">
    <property type="component" value="Chromosome"/>
</dbReference>
<protein>
    <submittedName>
        <fullName evidence="1">Uncharacterized protein</fullName>
    </submittedName>
</protein>
<evidence type="ECO:0000313" key="2">
    <source>
        <dbReference type="Proteomes" id="UP001057520"/>
    </source>
</evidence>
<organism evidence="1 2">
    <name type="scientific">Caulobacter segnis</name>
    <dbReference type="NCBI Taxonomy" id="88688"/>
    <lineage>
        <taxon>Bacteria</taxon>
        <taxon>Pseudomonadati</taxon>
        <taxon>Pseudomonadota</taxon>
        <taxon>Alphaproteobacteria</taxon>
        <taxon>Caulobacterales</taxon>
        <taxon>Caulobacteraceae</taxon>
        <taxon>Caulobacter</taxon>
    </lineage>
</organism>
<dbReference type="EMBL" id="CP096040">
    <property type="protein sequence ID" value="USQ95665.1"/>
    <property type="molecule type" value="Genomic_DNA"/>
</dbReference>
<reference evidence="1 2" key="1">
    <citation type="submission" date="2022-04" db="EMBL/GenBank/DDBJ databases">
        <title>Genome sequence of soybean root-associated Caulobacter segnis RL271.</title>
        <authorList>
            <person name="Longley R."/>
            <person name="Bonito G."/>
            <person name="Trigodet F."/>
            <person name="Crosson S."/>
            <person name="Fiebig A."/>
        </authorList>
    </citation>
    <scope>NUCLEOTIDE SEQUENCE [LARGE SCALE GENOMIC DNA]</scope>
    <source>
        <strain evidence="1 2">RL271</strain>
    </source>
</reference>
<gene>
    <name evidence="1" type="ORF">MZV50_24500</name>
</gene>
<proteinExistence type="predicted"/>
<keyword evidence="2" id="KW-1185">Reference proteome</keyword>